<evidence type="ECO:0000313" key="3">
    <source>
        <dbReference type="Proteomes" id="UP000030129"/>
    </source>
</evidence>
<keyword evidence="3" id="KW-1185">Reference proteome</keyword>
<protein>
    <submittedName>
        <fullName evidence="2">Dehydratase</fullName>
    </submittedName>
</protein>
<dbReference type="InterPro" id="IPR036291">
    <property type="entry name" value="NAD(P)-bd_dom_sf"/>
</dbReference>
<dbReference type="Gene3D" id="3.40.50.720">
    <property type="entry name" value="NAD(P)-binding Rossmann-like Domain"/>
    <property type="match status" value="1"/>
</dbReference>
<dbReference type="Proteomes" id="UP000030129">
    <property type="component" value="Unassembled WGS sequence"/>
</dbReference>
<reference evidence="2 3" key="1">
    <citation type="submission" date="2013-09" db="EMBL/GenBank/DDBJ databases">
        <authorList>
            <person name="Zeng Z."/>
            <person name="Chen C."/>
        </authorList>
    </citation>
    <scope>NUCLEOTIDE SEQUENCE [LARGE SCALE GENOMIC DNA]</scope>
    <source>
        <strain evidence="2 3">F44-8</strain>
    </source>
</reference>
<dbReference type="STRING" id="1406840.Q763_00680"/>
<evidence type="ECO:0000313" key="2">
    <source>
        <dbReference type="EMBL" id="KGO84293.1"/>
    </source>
</evidence>
<dbReference type="AlphaFoldDB" id="A0A0A2LYK9"/>
<dbReference type="Pfam" id="PF01370">
    <property type="entry name" value="Epimerase"/>
    <property type="match status" value="1"/>
</dbReference>
<name>A0A0A2LYK9_9FLAO</name>
<dbReference type="EMBL" id="JRLV01000001">
    <property type="protein sequence ID" value="KGO84293.1"/>
    <property type="molecule type" value="Genomic_DNA"/>
</dbReference>
<dbReference type="RefSeq" id="WP_035129930.1">
    <property type="nucleotide sequence ID" value="NZ_JRLV01000001.1"/>
</dbReference>
<comment type="caution">
    <text evidence="2">The sequence shown here is derived from an EMBL/GenBank/DDBJ whole genome shotgun (WGS) entry which is preliminary data.</text>
</comment>
<dbReference type="PANTHER" id="PTHR43245">
    <property type="entry name" value="BIFUNCTIONAL POLYMYXIN RESISTANCE PROTEIN ARNA"/>
    <property type="match status" value="1"/>
</dbReference>
<organism evidence="2 3">
    <name type="scientific">Flavobacterium beibuense F44-8</name>
    <dbReference type="NCBI Taxonomy" id="1406840"/>
    <lineage>
        <taxon>Bacteria</taxon>
        <taxon>Pseudomonadati</taxon>
        <taxon>Bacteroidota</taxon>
        <taxon>Flavobacteriia</taxon>
        <taxon>Flavobacteriales</taxon>
        <taxon>Flavobacteriaceae</taxon>
        <taxon>Flavobacterium</taxon>
    </lineage>
</organism>
<evidence type="ECO:0000259" key="1">
    <source>
        <dbReference type="Pfam" id="PF01370"/>
    </source>
</evidence>
<proteinExistence type="predicted"/>
<sequence length="303" mass="34447">MKLIITGASGFVGQNFLGYLKGKEVDVQELSLRDISWENKIDLKANAIVHLAGKAHDTRKNVDVNEYFEINLDLTIKLFDEFLKSDIKDFFFFSSVKAVADCVDSVLLESTLPNPQTPYGISKLKAEQYLLSQKLPSDKRLFIVRPCMIHGPQNKGNLNLLYKIVEKGVPWFLAAFKNERSFLSVDNLNFLLYEMMIDKNLVSGVYNFSDDQSLSTNQLIEIISDTLGKRSKLWNIPMWIVKNVVKFGDLIPFIPLNSERLKKITGSYVVSNEKIKQSLGIKQLPLTAERGLVMTIKSFKNNK</sequence>
<gene>
    <name evidence="2" type="ORF">Q763_00680</name>
</gene>
<dbReference type="InterPro" id="IPR001509">
    <property type="entry name" value="Epimerase_deHydtase"/>
</dbReference>
<dbReference type="SUPFAM" id="SSF51735">
    <property type="entry name" value="NAD(P)-binding Rossmann-fold domains"/>
    <property type="match status" value="1"/>
</dbReference>
<accession>A0A0A2LYK9</accession>
<dbReference type="PANTHER" id="PTHR43245:SF58">
    <property type="entry name" value="BLL5923 PROTEIN"/>
    <property type="match status" value="1"/>
</dbReference>
<dbReference type="InterPro" id="IPR050177">
    <property type="entry name" value="Lipid_A_modif_metabolic_enz"/>
</dbReference>
<feature type="domain" description="NAD-dependent epimerase/dehydratase" evidence="1">
    <location>
        <begin position="4"/>
        <end position="159"/>
    </location>
</feature>
<dbReference type="eggNOG" id="COG0451">
    <property type="taxonomic scope" value="Bacteria"/>
</dbReference>